<organism evidence="1 2">
    <name type="scientific">Rubellimicrobium mesophilum DSM 19309</name>
    <dbReference type="NCBI Taxonomy" id="442562"/>
    <lineage>
        <taxon>Bacteria</taxon>
        <taxon>Pseudomonadati</taxon>
        <taxon>Pseudomonadota</taxon>
        <taxon>Alphaproteobacteria</taxon>
        <taxon>Rhodobacterales</taxon>
        <taxon>Roseobacteraceae</taxon>
        <taxon>Rubellimicrobium</taxon>
    </lineage>
</organism>
<name>A0A017HV52_9RHOB</name>
<sequence length="118" mass="13178">MAAPRKPSRAPAPFAWPVPPELAQKRDLIASAGGRFCGVTFIRKDGTERRMQVQPAALRLREKGPAASERARRATLTRQERHPHLLPVWDVRARAPRSINLRTVSRIAVDGCVHRFAA</sequence>
<dbReference type="Proteomes" id="UP000019666">
    <property type="component" value="Unassembled WGS sequence"/>
</dbReference>
<keyword evidence="2" id="KW-1185">Reference proteome</keyword>
<accession>A0A017HV52</accession>
<dbReference type="EMBL" id="AOSK01000006">
    <property type="protein sequence ID" value="EYD78205.1"/>
    <property type="molecule type" value="Genomic_DNA"/>
</dbReference>
<dbReference type="HOGENOM" id="CLU_2071399_0_0_5"/>
<dbReference type="AlphaFoldDB" id="A0A017HV52"/>
<comment type="caution">
    <text evidence="1">The sequence shown here is derived from an EMBL/GenBank/DDBJ whole genome shotgun (WGS) entry which is preliminary data.</text>
</comment>
<dbReference type="RefSeq" id="WP_037282796.1">
    <property type="nucleotide sequence ID" value="NZ_KK088610.1"/>
</dbReference>
<evidence type="ECO:0000313" key="1">
    <source>
        <dbReference type="EMBL" id="EYD78205.1"/>
    </source>
</evidence>
<reference evidence="1 2" key="1">
    <citation type="submission" date="2013-02" db="EMBL/GenBank/DDBJ databases">
        <authorList>
            <person name="Fiebig A."/>
            <person name="Goeker M."/>
            <person name="Klenk H.-P.P."/>
        </authorList>
    </citation>
    <scope>NUCLEOTIDE SEQUENCE [LARGE SCALE GENOMIC DNA]</scope>
    <source>
        <strain evidence="1 2">DSM 19309</strain>
    </source>
</reference>
<proteinExistence type="predicted"/>
<gene>
    <name evidence="1" type="ORF">Rumeso_00187</name>
</gene>
<protein>
    <submittedName>
        <fullName evidence="1">Uncharacterized protein</fullName>
    </submittedName>
</protein>
<evidence type="ECO:0000313" key="2">
    <source>
        <dbReference type="Proteomes" id="UP000019666"/>
    </source>
</evidence>
<dbReference type="OrthoDB" id="7726461at2"/>